<comment type="caution">
    <text evidence="3">The sequence shown here is derived from an EMBL/GenBank/DDBJ whole genome shotgun (WGS) entry which is preliminary data.</text>
</comment>
<dbReference type="EMBL" id="QKWH01000005">
    <property type="protein sequence ID" value="PZR53157.1"/>
    <property type="molecule type" value="Genomic_DNA"/>
</dbReference>
<accession>A0A2W5WP48</accession>
<dbReference type="SMART" id="SM01234">
    <property type="entry name" value="Haemolytic"/>
    <property type="match status" value="1"/>
</dbReference>
<organism evidence="3 4">
    <name type="scientific">Xylanimonas oleitrophica</name>
    <dbReference type="NCBI Taxonomy" id="2607479"/>
    <lineage>
        <taxon>Bacteria</taxon>
        <taxon>Bacillati</taxon>
        <taxon>Actinomycetota</taxon>
        <taxon>Actinomycetes</taxon>
        <taxon>Micrococcales</taxon>
        <taxon>Promicromonosporaceae</taxon>
        <taxon>Xylanimonas</taxon>
    </lineage>
</organism>
<feature type="compositionally biased region" description="Low complexity" evidence="2">
    <location>
        <begin position="92"/>
        <end position="102"/>
    </location>
</feature>
<dbReference type="AlphaFoldDB" id="A0A2W5WP48"/>
<dbReference type="PANTHER" id="PTHR33383:SF1">
    <property type="entry name" value="MEMBRANE PROTEIN INSERTION EFFICIENCY FACTOR-RELATED"/>
    <property type="match status" value="1"/>
</dbReference>
<dbReference type="Pfam" id="PF01809">
    <property type="entry name" value="YidD"/>
    <property type="match status" value="1"/>
</dbReference>
<dbReference type="InterPro" id="IPR002696">
    <property type="entry name" value="Membr_insert_effic_factor_YidD"/>
</dbReference>
<name>A0A2W5WP48_9MICO</name>
<evidence type="ECO:0000313" key="4">
    <source>
        <dbReference type="Proteomes" id="UP000248783"/>
    </source>
</evidence>
<feature type="region of interest" description="Disordered" evidence="2">
    <location>
        <begin position="71"/>
        <end position="112"/>
    </location>
</feature>
<evidence type="ECO:0000313" key="3">
    <source>
        <dbReference type="EMBL" id="PZR53157.1"/>
    </source>
</evidence>
<dbReference type="NCBIfam" id="TIGR00278">
    <property type="entry name" value="membrane protein insertion efficiency factor YidD"/>
    <property type="match status" value="1"/>
</dbReference>
<dbReference type="Proteomes" id="UP000248783">
    <property type="component" value="Unassembled WGS sequence"/>
</dbReference>
<evidence type="ECO:0000256" key="1">
    <source>
        <dbReference type="HAMAP-Rule" id="MF_00386"/>
    </source>
</evidence>
<evidence type="ECO:0000256" key="2">
    <source>
        <dbReference type="SAM" id="MobiDB-lite"/>
    </source>
</evidence>
<gene>
    <name evidence="3" type="ORF">DNL40_09180</name>
</gene>
<protein>
    <recommendedName>
        <fullName evidence="1">Putative membrane protein insertion efficiency factor</fullName>
    </recommendedName>
</protein>
<feature type="compositionally biased region" description="Basic and acidic residues" evidence="2">
    <location>
        <begin position="103"/>
        <end position="112"/>
    </location>
</feature>
<dbReference type="HAMAP" id="MF_00386">
    <property type="entry name" value="UPF0161_YidD"/>
    <property type="match status" value="1"/>
</dbReference>
<reference evidence="3 4" key="1">
    <citation type="submission" date="2018-06" db="EMBL/GenBank/DDBJ databases">
        <title>Whole genome sequencing of a novel hydrocarbon degrading bacterial strain, PW21 isolated from oil contaminated produced water sample.</title>
        <authorList>
            <person name="Nagkirti P."/>
            <person name="Shaikh A."/>
            <person name="Gowdaman V."/>
            <person name="Engineer A.E."/>
            <person name="Dagar S."/>
            <person name="Dhakephalkar P.K."/>
        </authorList>
    </citation>
    <scope>NUCLEOTIDE SEQUENCE [LARGE SCALE GENOMIC DNA]</scope>
    <source>
        <strain evidence="3 4">PW21</strain>
    </source>
</reference>
<comment type="subcellular location">
    <subcellularLocation>
        <location evidence="1">Cell membrane</location>
        <topology evidence="1">Peripheral membrane protein</topology>
        <orientation evidence="1">Cytoplasmic side</orientation>
    </subcellularLocation>
</comment>
<dbReference type="GO" id="GO:0005886">
    <property type="term" value="C:plasma membrane"/>
    <property type="evidence" value="ECO:0007669"/>
    <property type="project" value="UniProtKB-SubCell"/>
</dbReference>
<dbReference type="PANTHER" id="PTHR33383">
    <property type="entry name" value="MEMBRANE PROTEIN INSERTION EFFICIENCY FACTOR-RELATED"/>
    <property type="match status" value="1"/>
</dbReference>
<comment type="function">
    <text evidence="1">Could be involved in insertion of integral membrane proteins into the membrane.</text>
</comment>
<dbReference type="RefSeq" id="WP_111250949.1">
    <property type="nucleotide sequence ID" value="NZ_QKWH01000005.1"/>
</dbReference>
<proteinExistence type="inferred from homology"/>
<sequence>MRLETIREIPASVLVGIIRVYQVVVSPMTGPTCKYYPSCSHYAVQALRTHGALRGTGLALWRILRCNPWSLGGVDDVPPARPRTRGADDGASRATAAAQGAGDDVRDHAHQH</sequence>
<keyword evidence="1" id="KW-0472">Membrane</keyword>
<keyword evidence="4" id="KW-1185">Reference proteome</keyword>
<comment type="similarity">
    <text evidence="1">Belongs to the UPF0161 family.</text>
</comment>
<keyword evidence="1" id="KW-1003">Cell membrane</keyword>